<proteinExistence type="predicted"/>
<dbReference type="EMBL" id="MDDG01000015">
    <property type="protein sequence ID" value="OQE34916.1"/>
    <property type="molecule type" value="Genomic_DNA"/>
</dbReference>
<evidence type="ECO:0000313" key="2">
    <source>
        <dbReference type="Proteomes" id="UP000191500"/>
    </source>
</evidence>
<dbReference type="STRING" id="36646.A0A1V6U8U6"/>
<accession>A0A1V6U8U6</accession>
<gene>
    <name evidence="1" type="ORF">PENCOP_c015G05283</name>
</gene>
<dbReference type="AlphaFoldDB" id="A0A1V6U8U6"/>
<comment type="caution">
    <text evidence="1">The sequence shown here is derived from an EMBL/GenBank/DDBJ whole genome shotgun (WGS) entry which is preliminary data.</text>
</comment>
<sequence>MPIHTLHMSPGPLPRPTVLTPEQIRCLEEAKIFLSEPQPQAPTTIKVSAAFRAPKPSSNPSSSSTASASVSFQGLNPDVIHTFDIPIPEESREVLEYIGLVPEVSRVIYDRYRSRPDSEQNPDNLMAYVSGHLSAL</sequence>
<organism evidence="1 2">
    <name type="scientific">Penicillium coprophilum</name>
    <dbReference type="NCBI Taxonomy" id="36646"/>
    <lineage>
        <taxon>Eukaryota</taxon>
        <taxon>Fungi</taxon>
        <taxon>Dikarya</taxon>
        <taxon>Ascomycota</taxon>
        <taxon>Pezizomycotina</taxon>
        <taxon>Eurotiomycetes</taxon>
        <taxon>Eurotiomycetidae</taxon>
        <taxon>Eurotiales</taxon>
        <taxon>Aspergillaceae</taxon>
        <taxon>Penicillium</taxon>
    </lineage>
</organism>
<keyword evidence="2" id="KW-1185">Reference proteome</keyword>
<reference evidence="2" key="1">
    <citation type="journal article" date="2017" name="Nat. Microbiol.">
        <title>Global analysis of biosynthetic gene clusters reveals vast potential of secondary metabolite production in Penicillium species.</title>
        <authorList>
            <person name="Nielsen J.C."/>
            <person name="Grijseels S."/>
            <person name="Prigent S."/>
            <person name="Ji B."/>
            <person name="Dainat J."/>
            <person name="Nielsen K.F."/>
            <person name="Frisvad J.C."/>
            <person name="Workman M."/>
            <person name="Nielsen J."/>
        </authorList>
    </citation>
    <scope>NUCLEOTIDE SEQUENCE [LARGE SCALE GENOMIC DNA]</scope>
    <source>
        <strain evidence="2">IBT 31321</strain>
    </source>
</reference>
<dbReference type="Proteomes" id="UP000191500">
    <property type="component" value="Unassembled WGS sequence"/>
</dbReference>
<name>A0A1V6U8U6_9EURO</name>
<protein>
    <submittedName>
        <fullName evidence="1">Uncharacterized protein</fullName>
    </submittedName>
</protein>
<evidence type="ECO:0000313" key="1">
    <source>
        <dbReference type="EMBL" id="OQE34916.1"/>
    </source>
</evidence>